<evidence type="ECO:0000256" key="1">
    <source>
        <dbReference type="SAM" id="MobiDB-lite"/>
    </source>
</evidence>
<feature type="compositionally biased region" description="Basic and acidic residues" evidence="1">
    <location>
        <begin position="38"/>
        <end position="50"/>
    </location>
</feature>
<feature type="compositionally biased region" description="Basic and acidic residues" evidence="1">
    <location>
        <begin position="8"/>
        <end position="28"/>
    </location>
</feature>
<protein>
    <submittedName>
        <fullName evidence="2">Uncharacterized protein</fullName>
    </submittedName>
</protein>
<organism evidence="2 3">
    <name type="scientific">Durusdinium trenchii</name>
    <dbReference type="NCBI Taxonomy" id="1381693"/>
    <lineage>
        <taxon>Eukaryota</taxon>
        <taxon>Sar</taxon>
        <taxon>Alveolata</taxon>
        <taxon>Dinophyceae</taxon>
        <taxon>Suessiales</taxon>
        <taxon>Symbiodiniaceae</taxon>
        <taxon>Durusdinium</taxon>
    </lineage>
</organism>
<proteinExistence type="predicted"/>
<evidence type="ECO:0000313" key="2">
    <source>
        <dbReference type="EMBL" id="CAK9035017.1"/>
    </source>
</evidence>
<feature type="region of interest" description="Disordered" evidence="1">
    <location>
        <begin position="1"/>
        <end position="53"/>
    </location>
</feature>
<keyword evidence="3" id="KW-1185">Reference proteome</keyword>
<dbReference type="EMBL" id="CAXAMN010011336">
    <property type="protein sequence ID" value="CAK9035017.1"/>
    <property type="molecule type" value="Genomic_DNA"/>
</dbReference>
<reference evidence="2 3" key="1">
    <citation type="submission" date="2024-02" db="EMBL/GenBank/DDBJ databases">
        <authorList>
            <person name="Chen Y."/>
            <person name="Shah S."/>
            <person name="Dougan E. K."/>
            <person name="Thang M."/>
            <person name="Chan C."/>
        </authorList>
    </citation>
    <scope>NUCLEOTIDE SEQUENCE [LARGE SCALE GENOMIC DNA]</scope>
</reference>
<sequence length="103" mass="11908">MRQFNAIRQEEDHAEEQEKERCEGDKIGQGRGATAVDQEEKANDEQEKQEVQPSSAIVFHTDLILLKHMPYVNKNMPYALLKLQFLSWIECSHCQACAQAKYI</sequence>
<evidence type="ECO:0000313" key="3">
    <source>
        <dbReference type="Proteomes" id="UP001642484"/>
    </source>
</evidence>
<comment type="caution">
    <text evidence="2">The sequence shown here is derived from an EMBL/GenBank/DDBJ whole genome shotgun (WGS) entry which is preliminary data.</text>
</comment>
<accession>A0ABP0L9U2</accession>
<dbReference type="Proteomes" id="UP001642484">
    <property type="component" value="Unassembled WGS sequence"/>
</dbReference>
<name>A0ABP0L9U2_9DINO</name>
<gene>
    <name evidence="2" type="ORF">CCMP2556_LOCUS19735</name>
</gene>